<organism evidence="1 2">
    <name type="scientific">Aphis craccivora</name>
    <name type="common">Cowpea aphid</name>
    <dbReference type="NCBI Taxonomy" id="307492"/>
    <lineage>
        <taxon>Eukaryota</taxon>
        <taxon>Metazoa</taxon>
        <taxon>Ecdysozoa</taxon>
        <taxon>Arthropoda</taxon>
        <taxon>Hexapoda</taxon>
        <taxon>Insecta</taxon>
        <taxon>Pterygota</taxon>
        <taxon>Neoptera</taxon>
        <taxon>Paraneoptera</taxon>
        <taxon>Hemiptera</taxon>
        <taxon>Sternorrhyncha</taxon>
        <taxon>Aphidomorpha</taxon>
        <taxon>Aphidoidea</taxon>
        <taxon>Aphididae</taxon>
        <taxon>Aphidini</taxon>
        <taxon>Aphis</taxon>
        <taxon>Aphis</taxon>
    </lineage>
</organism>
<evidence type="ECO:0000313" key="1">
    <source>
        <dbReference type="EMBL" id="KAF0751633.1"/>
    </source>
</evidence>
<accession>A0A6G0Y9S9</accession>
<dbReference type="Proteomes" id="UP000478052">
    <property type="component" value="Unassembled WGS sequence"/>
</dbReference>
<dbReference type="OrthoDB" id="6627680at2759"/>
<reference evidence="1 2" key="1">
    <citation type="submission" date="2019-08" db="EMBL/GenBank/DDBJ databases">
        <title>Whole genome of Aphis craccivora.</title>
        <authorList>
            <person name="Voronova N.V."/>
            <person name="Shulinski R.S."/>
            <person name="Bandarenka Y.V."/>
            <person name="Zhorov D.G."/>
            <person name="Warner D."/>
        </authorList>
    </citation>
    <scope>NUCLEOTIDE SEQUENCE [LARGE SCALE GENOMIC DNA]</scope>
    <source>
        <strain evidence="1">180601</strain>
        <tissue evidence="1">Whole Body</tissue>
    </source>
</reference>
<sequence>MCSSCNGLSYDKRYSNKNISNLHHVGYEVVGLVSDMGPTNIGLWKALNIKPTSLSFGNPEAKKGCMYLPMSLILLNL</sequence>
<keyword evidence="2" id="KW-1185">Reference proteome</keyword>
<dbReference type="AlphaFoldDB" id="A0A6G0Y9S9"/>
<protein>
    <submittedName>
        <fullName evidence="1">General transcription factor II-I repeat domain-containing protein 2-like</fullName>
    </submittedName>
</protein>
<gene>
    <name evidence="1" type="ORF">FWK35_00019975</name>
</gene>
<dbReference type="EMBL" id="VUJU01005314">
    <property type="protein sequence ID" value="KAF0751633.1"/>
    <property type="molecule type" value="Genomic_DNA"/>
</dbReference>
<evidence type="ECO:0000313" key="2">
    <source>
        <dbReference type="Proteomes" id="UP000478052"/>
    </source>
</evidence>
<name>A0A6G0Y9S9_APHCR</name>
<proteinExistence type="predicted"/>
<comment type="caution">
    <text evidence="1">The sequence shown here is derived from an EMBL/GenBank/DDBJ whole genome shotgun (WGS) entry which is preliminary data.</text>
</comment>